<dbReference type="PANTHER" id="PTHR32410">
    <property type="entry name" value="CYSTEINE/HISTIDINE-RICH C1 DOMAIN FAMILY PROTEIN"/>
    <property type="match status" value="1"/>
</dbReference>
<dbReference type="InterPro" id="IPR053192">
    <property type="entry name" value="Vacuole_Formation_Reg"/>
</dbReference>
<keyword evidence="4" id="KW-1185">Reference proteome</keyword>
<organism evidence="3 4">
    <name type="scientific">Ilex paraguariensis</name>
    <name type="common">yerba mate</name>
    <dbReference type="NCBI Taxonomy" id="185542"/>
    <lineage>
        <taxon>Eukaryota</taxon>
        <taxon>Viridiplantae</taxon>
        <taxon>Streptophyta</taxon>
        <taxon>Embryophyta</taxon>
        <taxon>Tracheophyta</taxon>
        <taxon>Spermatophyta</taxon>
        <taxon>Magnoliopsida</taxon>
        <taxon>eudicotyledons</taxon>
        <taxon>Gunneridae</taxon>
        <taxon>Pentapetalae</taxon>
        <taxon>asterids</taxon>
        <taxon>campanulids</taxon>
        <taxon>Aquifoliales</taxon>
        <taxon>Aquifoliaceae</taxon>
        <taxon>Ilex</taxon>
    </lineage>
</organism>
<dbReference type="InterPro" id="IPR046349">
    <property type="entry name" value="C1-like_sf"/>
</dbReference>
<evidence type="ECO:0000313" key="3">
    <source>
        <dbReference type="EMBL" id="CAK9179588.1"/>
    </source>
</evidence>
<dbReference type="PANTHER" id="PTHR32410:SF216">
    <property type="entry name" value="PHORBOL-ESTER_DAG-TYPE DOMAIN-CONTAINING PROTEIN"/>
    <property type="match status" value="1"/>
</dbReference>
<accession>A0ABC8UCY8</accession>
<feature type="domain" description="DC1" evidence="2">
    <location>
        <begin position="176"/>
        <end position="219"/>
    </location>
</feature>
<dbReference type="InterPro" id="IPR004146">
    <property type="entry name" value="DC1"/>
</dbReference>
<dbReference type="EMBL" id="CAUOFW020007547">
    <property type="protein sequence ID" value="CAK9179588.1"/>
    <property type="molecule type" value="Genomic_DNA"/>
</dbReference>
<comment type="caution">
    <text evidence="3">The sequence shown here is derived from an EMBL/GenBank/DDBJ whole genome shotgun (WGS) entry which is preliminary data.</text>
</comment>
<feature type="domain" description="DC1" evidence="2">
    <location>
        <begin position="231"/>
        <end position="268"/>
    </location>
</feature>
<sequence>MVELLDDLALCPQKKAIHVVEKVGRILAIEKLRPKARWSFYMTYLRAHGRLSQEVPPLLRVQGRLSRELRAHGRLSREVPPLLRAQVANDGDYGGVGVVSWGLWGGYVVETQKKMELKHFNLDHPLNFEDVQKNEGTDVMCYGCKKPILDHAYCYKECDYFLHKSCAELKREIEDPIHPEHRLTLEAGSSSNICDACKQNWDRFIYYCNKCDFVICMPCFLEDRMVKLAIHQHPLAVLLRPSLFTCDICSMEVYCCGPCRYFVHVKCATSEAGSSRGAEISSSNKDDELLESNPVNLPVNDEFVDLARYFVKDININEFEKKTEINNWSHEHPLLLFDVQNINEVVPTYHRRFNTQVTLNTCLSLGDPVTSICSSDVNVATWIAMDSSTSVKLVISKLISNVLFYQALSNMNLTSTPYFKLKVHIMFASHVITGPHGSYSDVILATSIWTTIVLCSQKLSSTGGIGIPLS</sequence>
<gene>
    <name evidence="3" type="ORF">ILEXP_LOCUS49527</name>
</gene>
<protein>
    <recommendedName>
        <fullName evidence="2">DC1 domain-containing protein</fullName>
    </recommendedName>
</protein>
<evidence type="ECO:0000313" key="4">
    <source>
        <dbReference type="Proteomes" id="UP001642360"/>
    </source>
</evidence>
<proteinExistence type="predicted"/>
<keyword evidence="1" id="KW-0677">Repeat</keyword>
<dbReference type="Pfam" id="PF03107">
    <property type="entry name" value="C1_2"/>
    <property type="match status" value="2"/>
</dbReference>
<reference evidence="3 4" key="1">
    <citation type="submission" date="2024-02" db="EMBL/GenBank/DDBJ databases">
        <authorList>
            <person name="Vignale AGUSTIN F."/>
            <person name="Sosa J E."/>
            <person name="Modenutti C."/>
        </authorList>
    </citation>
    <scope>NUCLEOTIDE SEQUENCE [LARGE SCALE GENOMIC DNA]</scope>
</reference>
<dbReference type="SUPFAM" id="SSF57889">
    <property type="entry name" value="Cysteine-rich domain"/>
    <property type="match status" value="1"/>
</dbReference>
<name>A0ABC8UCY8_9AQUA</name>
<dbReference type="Proteomes" id="UP001642360">
    <property type="component" value="Unassembled WGS sequence"/>
</dbReference>
<evidence type="ECO:0000259" key="2">
    <source>
        <dbReference type="Pfam" id="PF03107"/>
    </source>
</evidence>
<dbReference type="AlphaFoldDB" id="A0ABC8UCY8"/>
<evidence type="ECO:0000256" key="1">
    <source>
        <dbReference type="ARBA" id="ARBA00022737"/>
    </source>
</evidence>